<comment type="caution">
    <text evidence="2">The sequence shown here is derived from an EMBL/GenBank/DDBJ whole genome shotgun (WGS) entry which is preliminary data.</text>
</comment>
<accession>A0A8X7C365</accession>
<evidence type="ECO:0000256" key="1">
    <source>
        <dbReference type="SAM" id="MobiDB-lite"/>
    </source>
</evidence>
<keyword evidence="3" id="KW-1185">Reference proteome</keyword>
<proteinExistence type="predicted"/>
<evidence type="ECO:0000313" key="2">
    <source>
        <dbReference type="EMBL" id="GFY55306.1"/>
    </source>
</evidence>
<protein>
    <submittedName>
        <fullName evidence="2">Uncharacterized protein</fullName>
    </submittedName>
</protein>
<dbReference type="Proteomes" id="UP000886998">
    <property type="component" value="Unassembled WGS sequence"/>
</dbReference>
<organism evidence="2 3">
    <name type="scientific">Trichonephila inaurata madagascariensis</name>
    <dbReference type="NCBI Taxonomy" id="2747483"/>
    <lineage>
        <taxon>Eukaryota</taxon>
        <taxon>Metazoa</taxon>
        <taxon>Ecdysozoa</taxon>
        <taxon>Arthropoda</taxon>
        <taxon>Chelicerata</taxon>
        <taxon>Arachnida</taxon>
        <taxon>Araneae</taxon>
        <taxon>Araneomorphae</taxon>
        <taxon>Entelegynae</taxon>
        <taxon>Araneoidea</taxon>
        <taxon>Nephilidae</taxon>
        <taxon>Trichonephila</taxon>
        <taxon>Trichonephila inaurata</taxon>
    </lineage>
</organism>
<gene>
    <name evidence="2" type="ORF">TNIN_395051</name>
</gene>
<name>A0A8X7C365_9ARAC</name>
<dbReference type="AlphaFoldDB" id="A0A8X7C365"/>
<sequence length="69" mass="7973">MIPFLSIVHVSLANQSQTPMWRLQLRNRRSDSLENTNLFHSVVHVDLANQSQTPGRLHGNRRSDSLEEH</sequence>
<dbReference type="EMBL" id="BMAV01010302">
    <property type="protein sequence ID" value="GFY55306.1"/>
    <property type="molecule type" value="Genomic_DNA"/>
</dbReference>
<feature type="region of interest" description="Disordered" evidence="1">
    <location>
        <begin position="49"/>
        <end position="69"/>
    </location>
</feature>
<reference evidence="2" key="1">
    <citation type="submission" date="2020-08" db="EMBL/GenBank/DDBJ databases">
        <title>Multicomponent nature underlies the extraordinary mechanical properties of spider dragline silk.</title>
        <authorList>
            <person name="Kono N."/>
            <person name="Nakamura H."/>
            <person name="Mori M."/>
            <person name="Yoshida Y."/>
            <person name="Ohtoshi R."/>
            <person name="Malay A.D."/>
            <person name="Moran D.A.P."/>
            <person name="Tomita M."/>
            <person name="Numata K."/>
            <person name="Arakawa K."/>
        </authorList>
    </citation>
    <scope>NUCLEOTIDE SEQUENCE</scope>
</reference>
<evidence type="ECO:0000313" key="3">
    <source>
        <dbReference type="Proteomes" id="UP000886998"/>
    </source>
</evidence>